<evidence type="ECO:0000256" key="1">
    <source>
        <dbReference type="SAM" id="MobiDB-lite"/>
    </source>
</evidence>
<dbReference type="EMBL" id="DS995263">
    <property type="protein sequence ID" value="EDZ37983.1"/>
    <property type="molecule type" value="Genomic_DNA"/>
</dbReference>
<accession>B6ASA9</accession>
<dbReference type="GO" id="GO:0009055">
    <property type="term" value="F:electron transfer activity"/>
    <property type="evidence" value="ECO:0007669"/>
    <property type="project" value="InterPro"/>
</dbReference>
<dbReference type="AlphaFoldDB" id="B6ASA9"/>
<dbReference type="Gene3D" id="4.10.490.10">
    <property type="entry name" value="High potential iron-sulphur protein"/>
    <property type="match status" value="1"/>
</dbReference>
<evidence type="ECO:0008006" key="3">
    <source>
        <dbReference type="Google" id="ProtNLM"/>
    </source>
</evidence>
<gene>
    <name evidence="2" type="ORF">CGL2_11216011</name>
</gene>
<organism evidence="2">
    <name type="scientific">Leptospirillum sp. Group II '5-way CG'</name>
    <dbReference type="NCBI Taxonomy" id="419541"/>
    <lineage>
        <taxon>Bacteria</taxon>
        <taxon>Pseudomonadati</taxon>
        <taxon>Nitrospirota</taxon>
        <taxon>Nitrospiria</taxon>
        <taxon>Nitrospirales</taxon>
        <taxon>Nitrospiraceae</taxon>
        <taxon>Leptospirillum</taxon>
    </lineage>
</organism>
<name>B6ASA9_9BACT</name>
<dbReference type="InterPro" id="IPR036369">
    <property type="entry name" value="HIPIP_sf"/>
</dbReference>
<evidence type="ECO:0000313" key="2">
    <source>
        <dbReference type="EMBL" id="EDZ37983.1"/>
    </source>
</evidence>
<proteinExistence type="predicted"/>
<reference evidence="2" key="2">
    <citation type="journal article" date="2008" name="PLoS Biol.">
        <title>Population genomic analysis of strain variation in Leptospirillum group II bacteria involved in acid mine drainage formation.</title>
        <authorList>
            <person name="Simmons S.L."/>
            <person name="Dibartolo G."/>
            <person name="Denef V.J."/>
            <person name="Goltsman D.S."/>
            <person name="Thelen M.P."/>
            <person name="Banfield J.F."/>
        </authorList>
    </citation>
    <scope>NUCLEOTIDE SEQUENCE [LARGE SCALE GENOMIC DNA]</scope>
</reference>
<reference evidence="2" key="1">
    <citation type="journal article" date="2004" name="Nature">
        <title>Community structure and metabolism through reconstruction of microbial genomes from the environment.</title>
        <authorList>
            <person name="Tyson G.W."/>
            <person name="Chapman J."/>
            <person name="Hugenholtz P."/>
            <person name="Allen E.E."/>
            <person name="Ram R.J."/>
            <person name="Richardson P.M."/>
            <person name="Solovyev V.V."/>
            <person name="Rubin E.M."/>
            <person name="Rokhsar D.S."/>
            <person name="Banfield J.F."/>
        </authorList>
    </citation>
    <scope>NUCLEOTIDE SEQUENCE [LARGE SCALE GENOMIC DNA]</scope>
</reference>
<protein>
    <recommendedName>
        <fullName evidence="3">High potential iron-sulfur proteins family profile domain-containing protein</fullName>
    </recommendedName>
</protein>
<dbReference type="GO" id="GO:0019646">
    <property type="term" value="P:aerobic electron transport chain"/>
    <property type="evidence" value="ECO:0007669"/>
    <property type="project" value="InterPro"/>
</dbReference>
<feature type="compositionally biased region" description="Basic and acidic residues" evidence="1">
    <location>
        <begin position="1"/>
        <end position="17"/>
    </location>
</feature>
<feature type="region of interest" description="Disordered" evidence="1">
    <location>
        <begin position="1"/>
        <end position="20"/>
    </location>
</feature>
<sequence length="135" mass="15267">MEWKERYCGRNSMDKKSLTSSGIDCSRREFFRHMSVFSLLIAGWILLEKNPARAGTTKISKKDAHYQTHPDDGKMCMNCQHFIFPGGMSSMMDKMPDMGGMKDSMGMGNMMAGRCHIVAGPISPMGYCRFYQEKG</sequence>